<feature type="compositionally biased region" description="Polar residues" evidence="1">
    <location>
        <begin position="107"/>
        <end position="119"/>
    </location>
</feature>
<keyword evidence="2" id="KW-0732">Signal</keyword>
<organism evidence="3 4">
    <name type="scientific">Luteimicrobium album</name>
    <dbReference type="NCBI Taxonomy" id="1054550"/>
    <lineage>
        <taxon>Bacteria</taxon>
        <taxon>Bacillati</taxon>
        <taxon>Actinomycetota</taxon>
        <taxon>Actinomycetes</taxon>
        <taxon>Micrococcales</taxon>
        <taxon>Luteimicrobium</taxon>
    </lineage>
</organism>
<accession>A0ABQ6I0I8</accession>
<evidence type="ECO:0000313" key="3">
    <source>
        <dbReference type="EMBL" id="GMA23761.1"/>
    </source>
</evidence>
<protein>
    <recommendedName>
        <fullName evidence="5">Peptidase inhibitor family I36</fullName>
    </recommendedName>
</protein>
<dbReference type="Pfam" id="PF03995">
    <property type="entry name" value="Inhibitor_I36"/>
    <property type="match status" value="1"/>
</dbReference>
<evidence type="ECO:0000313" key="4">
    <source>
        <dbReference type="Proteomes" id="UP001157091"/>
    </source>
</evidence>
<evidence type="ECO:0000256" key="1">
    <source>
        <dbReference type="SAM" id="MobiDB-lite"/>
    </source>
</evidence>
<proteinExistence type="predicted"/>
<dbReference type="Proteomes" id="UP001157091">
    <property type="component" value="Unassembled WGS sequence"/>
</dbReference>
<feature type="chain" id="PRO_5047285978" description="Peptidase inhibitor family I36" evidence="2">
    <location>
        <begin position="26"/>
        <end position="128"/>
    </location>
</feature>
<feature type="signal peptide" evidence="2">
    <location>
        <begin position="1"/>
        <end position="25"/>
    </location>
</feature>
<feature type="region of interest" description="Disordered" evidence="1">
    <location>
        <begin position="107"/>
        <end position="128"/>
    </location>
</feature>
<evidence type="ECO:0008006" key="5">
    <source>
        <dbReference type="Google" id="ProtNLM"/>
    </source>
</evidence>
<sequence>MRVRRRLAAVLVAGLAASGAAVATAAGAQASTSDCASTYTCWWVDTGYSGTYYGSAMNQLSWPSGIANKDLSVWNDGTSGQAIFTYNYNANIEVMYCVRKGVKVSSIPSSKANRGNSHNWKAPDSGCL</sequence>
<dbReference type="RefSeq" id="WP_284292694.1">
    <property type="nucleotide sequence ID" value="NZ_BSUK01000001.1"/>
</dbReference>
<comment type="caution">
    <text evidence="3">The sequence shown here is derived from an EMBL/GenBank/DDBJ whole genome shotgun (WGS) entry which is preliminary data.</text>
</comment>
<reference evidence="4" key="1">
    <citation type="journal article" date="2019" name="Int. J. Syst. Evol. Microbiol.">
        <title>The Global Catalogue of Microorganisms (GCM) 10K type strain sequencing project: providing services to taxonomists for standard genome sequencing and annotation.</title>
        <authorList>
            <consortium name="The Broad Institute Genomics Platform"/>
            <consortium name="The Broad Institute Genome Sequencing Center for Infectious Disease"/>
            <person name="Wu L."/>
            <person name="Ma J."/>
        </authorList>
    </citation>
    <scope>NUCLEOTIDE SEQUENCE [LARGE SCALE GENOMIC DNA]</scope>
    <source>
        <strain evidence="4">NBRC 106348</strain>
    </source>
</reference>
<dbReference type="EMBL" id="BSUK01000001">
    <property type="protein sequence ID" value="GMA23761.1"/>
    <property type="molecule type" value="Genomic_DNA"/>
</dbReference>
<keyword evidence="4" id="KW-1185">Reference proteome</keyword>
<name>A0ABQ6I0I8_9MICO</name>
<gene>
    <name evidence="3" type="ORF">GCM10025864_15200</name>
</gene>
<evidence type="ECO:0000256" key="2">
    <source>
        <dbReference type="SAM" id="SignalP"/>
    </source>
</evidence>